<dbReference type="SUPFAM" id="SSF48208">
    <property type="entry name" value="Six-hairpin glycosidases"/>
    <property type="match status" value="1"/>
</dbReference>
<proteinExistence type="predicted"/>
<keyword evidence="1" id="KW-0328">Glycosyltransferase</keyword>
<dbReference type="InterPro" id="IPR048771">
    <property type="entry name" value="SOGP_2nd"/>
</dbReference>
<dbReference type="EMBL" id="BAABCY010000032">
    <property type="protein sequence ID" value="GAA3561241.1"/>
    <property type="molecule type" value="Genomic_DNA"/>
</dbReference>
<organism evidence="7 8">
    <name type="scientific">Snuella lapsa</name>
    <dbReference type="NCBI Taxonomy" id="870481"/>
    <lineage>
        <taxon>Bacteria</taxon>
        <taxon>Pseudomonadati</taxon>
        <taxon>Bacteroidota</taxon>
        <taxon>Flavobacteriia</taxon>
        <taxon>Flavobacteriales</taxon>
        <taxon>Flavobacteriaceae</taxon>
        <taxon>Snuella</taxon>
    </lineage>
</organism>
<dbReference type="InterPro" id="IPR037018">
    <property type="entry name" value="GH65_N"/>
</dbReference>
<feature type="domain" description="Glycosyl hydrolase 94 catalytic" evidence="3">
    <location>
        <begin position="691"/>
        <end position="983"/>
    </location>
</feature>
<name>A0ABP6X6R2_9FLAO</name>
<feature type="domain" description="Glycoside phosphorylase C-terminal" evidence="5">
    <location>
        <begin position="1029"/>
        <end position="1117"/>
    </location>
</feature>
<protein>
    <recommendedName>
        <fullName evidence="9">Cellobiose phosphorylase</fullName>
    </recommendedName>
</protein>
<reference evidence="8" key="1">
    <citation type="journal article" date="2019" name="Int. J. Syst. Evol. Microbiol.">
        <title>The Global Catalogue of Microorganisms (GCM) 10K type strain sequencing project: providing services to taxonomists for standard genome sequencing and annotation.</title>
        <authorList>
            <consortium name="The Broad Institute Genomics Platform"/>
            <consortium name="The Broad Institute Genome Sequencing Center for Infectious Disease"/>
            <person name="Wu L."/>
            <person name="Ma J."/>
        </authorList>
    </citation>
    <scope>NUCLEOTIDE SEQUENCE [LARGE SCALE GENOMIC DNA]</scope>
    <source>
        <strain evidence="8">JCM 17111</strain>
    </source>
</reference>
<dbReference type="PANTHER" id="PTHR37469:SF2">
    <property type="entry name" value="CELLOBIONIC ACID PHOSPHORYLASE"/>
    <property type="match status" value="1"/>
</dbReference>
<dbReference type="InterPro" id="IPR052047">
    <property type="entry name" value="GH94_Enzymes"/>
</dbReference>
<evidence type="ECO:0000313" key="8">
    <source>
        <dbReference type="Proteomes" id="UP001500954"/>
    </source>
</evidence>
<accession>A0ABP6X6R2</accession>
<dbReference type="InterPro" id="IPR053831">
    <property type="entry name" value="SOGP_N"/>
</dbReference>
<dbReference type="Pfam" id="PF21270">
    <property type="entry name" value="SOGP_4th"/>
    <property type="match status" value="1"/>
</dbReference>
<comment type="caution">
    <text evidence="7">The sequence shown here is derived from an EMBL/GenBank/DDBJ whole genome shotgun (WGS) entry which is preliminary data.</text>
</comment>
<dbReference type="RefSeq" id="WP_345004731.1">
    <property type="nucleotide sequence ID" value="NZ_BAABCY010000032.1"/>
</dbReference>
<keyword evidence="2" id="KW-0808">Transferase</keyword>
<evidence type="ECO:0000256" key="2">
    <source>
        <dbReference type="ARBA" id="ARBA00022679"/>
    </source>
</evidence>
<evidence type="ECO:0000256" key="1">
    <source>
        <dbReference type="ARBA" id="ARBA00022676"/>
    </source>
</evidence>
<evidence type="ECO:0000259" key="6">
    <source>
        <dbReference type="Pfam" id="PF21958"/>
    </source>
</evidence>
<dbReference type="Pfam" id="PF21958">
    <property type="entry name" value="SOGP_N"/>
    <property type="match status" value="1"/>
</dbReference>
<dbReference type="Pfam" id="PF21250">
    <property type="entry name" value="SOGP_2nd"/>
    <property type="match status" value="1"/>
</dbReference>
<dbReference type="Gene3D" id="2.70.98.40">
    <property type="entry name" value="Glycoside hydrolase, family 65, N-terminal domain"/>
    <property type="match status" value="1"/>
</dbReference>
<dbReference type="Proteomes" id="UP001500954">
    <property type="component" value="Unassembled WGS sequence"/>
</dbReference>
<dbReference type="Pfam" id="PF17167">
    <property type="entry name" value="Glyco_hydro_94"/>
    <property type="match status" value="1"/>
</dbReference>
<evidence type="ECO:0000313" key="7">
    <source>
        <dbReference type="EMBL" id="GAA3561241.1"/>
    </source>
</evidence>
<dbReference type="InterPro" id="IPR008928">
    <property type="entry name" value="6-hairpin_glycosidase_sf"/>
</dbReference>
<evidence type="ECO:0000259" key="4">
    <source>
        <dbReference type="Pfam" id="PF21250"/>
    </source>
</evidence>
<evidence type="ECO:0000259" key="5">
    <source>
        <dbReference type="Pfam" id="PF21270"/>
    </source>
</evidence>
<keyword evidence="8" id="KW-1185">Reference proteome</keyword>
<dbReference type="InterPro" id="IPR048773">
    <property type="entry name" value="SOGP_C"/>
</dbReference>
<dbReference type="InterPro" id="IPR012341">
    <property type="entry name" value="6hp_glycosidase-like_sf"/>
</dbReference>
<evidence type="ECO:0000259" key="3">
    <source>
        <dbReference type="Pfam" id="PF17167"/>
    </source>
</evidence>
<feature type="domain" description="Glycoside phosphorylase super sandwich" evidence="4">
    <location>
        <begin position="315"/>
        <end position="555"/>
    </location>
</feature>
<dbReference type="PANTHER" id="PTHR37469">
    <property type="entry name" value="CELLOBIONIC ACID PHOSPHORYLASE-RELATED"/>
    <property type="match status" value="1"/>
</dbReference>
<evidence type="ECO:0008006" key="9">
    <source>
        <dbReference type="Google" id="ProtNLM"/>
    </source>
</evidence>
<dbReference type="InterPro" id="IPR033432">
    <property type="entry name" value="GH94_catalytic"/>
</dbReference>
<dbReference type="Gene3D" id="1.50.10.10">
    <property type="match status" value="1"/>
</dbReference>
<feature type="domain" description="SOGP N-terminal" evidence="6">
    <location>
        <begin position="19"/>
        <end position="238"/>
    </location>
</feature>
<gene>
    <name evidence="7" type="ORF">GCM10022395_09850</name>
</gene>
<sequence>MNINTPLNIKNQQSLMFHFLDNGLIKCIDANSIRISLKPASLFSKAGANLYLRKKEAKGYIYTALLGPASNSTFGVENNQFFAEGCWEGIHYKCVLQLLQQSTSWQWSVETQNTTDKKVKLDIIYVQDVGLKPISDALVNEYYVSQYLERRILKDVQYGHVVCCRQNFKDGTETPWLQLICKNKAVSASTDGIQFYGKSFRETGVPEGLLQNELGGECSAELSIVAIQETPFILAPNASYSSIFIGAYTNNHPEATSDKDLQNIPQLVDEFQEVLLEKTPEILFKPQANKFNAAVFLPSEDLNTNEVNRYFGSDKRHVEEKDEQLLSFFNKENNHVVLKAKELLVDRPHGHIMQAKAGYTPDENIMSTTAYACGIFNSHITQGNTNFNRFLSLSTSQFNLEAETGQRIFVKVGGQSYLLGLPSAFEMGLNHCRWIYKFQNRCFQIRSWTSKTTPQVNMDFKVLQGESIDLLVTNHFDEALNWKVTQKNTHEFIAKPKEDSLMAGKFSNAQFRICVQSGGVNHKVHGNEILYFDRNSHGGSFLNFEVQNAFNFCISFLGEVVTPSKFVRFESADRQWATDCNDAQNDWQNLSSKLSLKSNHADVSVIQDVLPWYGVNALTHLLTPHGLEQFDGAAWGTRDTTQGPFELLLCTEKFEESKEILRIIFSHQSTDGGWPQWWMFDSYSEIRAGGSHGDIHHWCIIALANYIKATGDVGFLSEILPYYYEKGRETAEKTSLLEHTERLIDMLIDSFIPNTALVPFGGGDWNDSMQPASKALAERLVSSWTVALNYQAFTGFQKVYELLGEITKANRLKSISQQIKADFNKHLIKDNIVAGHGLLEADNSFSLLLHPTDTRTNIQYRLLPMIRGVISGIFTKEQAEFHQQLIEQHLKGPDGARLMNRPPKYHGGIQTIFQRAESSCFFGREIGIMYMHAHLRYAETQARLGNAEAFVKALRQANPIAYKQVVDCGDVRQANCYYSSSDVTFGNRYEADERYEELKSGKITLKGGWRIYSSGPGIYMGLVVWHLLGLRTEFGKTIIDPVVPKSLDGLSASIEYKGFPLTLNFSVNKEEYHPKAIVANGQSFNYKYEDNPYRKGGAVIDTQEFLNVLNKKYNQINIQL</sequence>